<dbReference type="SUPFAM" id="SSF47203">
    <property type="entry name" value="Acyl-CoA dehydrogenase C-terminal domain-like"/>
    <property type="match status" value="1"/>
</dbReference>
<evidence type="ECO:0000313" key="9">
    <source>
        <dbReference type="Proteomes" id="UP000672657"/>
    </source>
</evidence>
<name>A0ABN7Q3G8_9BURK</name>
<evidence type="ECO:0000259" key="6">
    <source>
        <dbReference type="Pfam" id="PF02770"/>
    </source>
</evidence>
<gene>
    <name evidence="8" type="primary">mmgC_7</name>
    <name evidence="8" type="ORF">LMG26411_03696</name>
</gene>
<evidence type="ECO:0000256" key="3">
    <source>
        <dbReference type="ARBA" id="ARBA00022630"/>
    </source>
</evidence>
<dbReference type="PANTHER" id="PTHR43884:SF12">
    <property type="entry name" value="ISOVALERYL-COA DEHYDROGENASE, MITOCHONDRIAL-RELATED"/>
    <property type="match status" value="1"/>
</dbReference>
<dbReference type="InterPro" id="IPR006091">
    <property type="entry name" value="Acyl-CoA_Oxase/DH_mid-dom"/>
</dbReference>
<feature type="domain" description="Acyl-CoA dehydrogenase/oxidase N-terminal" evidence="7">
    <location>
        <begin position="10"/>
        <end position="121"/>
    </location>
</feature>
<dbReference type="InterPro" id="IPR036250">
    <property type="entry name" value="AcylCo_DH-like_C"/>
</dbReference>
<dbReference type="PIRSF" id="PIRSF016578">
    <property type="entry name" value="HsaA"/>
    <property type="match status" value="1"/>
</dbReference>
<dbReference type="GO" id="GO:0016491">
    <property type="term" value="F:oxidoreductase activity"/>
    <property type="evidence" value="ECO:0007669"/>
    <property type="project" value="UniProtKB-KW"/>
</dbReference>
<dbReference type="Pfam" id="PF00441">
    <property type="entry name" value="Acyl-CoA_dh_1"/>
    <property type="match status" value="1"/>
</dbReference>
<evidence type="ECO:0000259" key="7">
    <source>
        <dbReference type="Pfam" id="PF02771"/>
    </source>
</evidence>
<dbReference type="Gene3D" id="1.10.540.10">
    <property type="entry name" value="Acyl-CoA dehydrogenase/oxidase, N-terminal domain"/>
    <property type="match status" value="1"/>
</dbReference>
<keyword evidence="4" id="KW-0274">FAD</keyword>
<dbReference type="Proteomes" id="UP000672657">
    <property type="component" value="Unassembled WGS sequence"/>
</dbReference>
<keyword evidence="8" id="KW-0560">Oxidoreductase</keyword>
<comment type="caution">
    <text evidence="8">The sequence shown here is derived from an EMBL/GenBank/DDBJ whole genome shotgun (WGS) entry which is preliminary data.</text>
</comment>
<sequence>MTDTTAALLSEQEIMIRDSARKVATEVVAATAAERDRTSAWPRDELKTVGQLGFLGMHIPEEYGGSKSTFTEYCLALEEFSAADAGFATIIHVHNGMGGKLARYGTEAQKRKYLPGLASGESIGCGLWTEPQAGSDTSAFRTTARREGDHYVLNGTKQFISNGSEAGFAFALAITDKAAGKRGASWFIVDPKAPGYNVTRIETKMGQHTAHTAQIQLEDHRVPVENLLGEEGTAYSRMLGGMSEGRIGIAALAVGVARAALEAAVKYAKEREAYGAPIIKLQGVSFDLADMATQVEVAHQFVLHAARMHDAGVPCSKEASMAKLFAADMAEKVCSGAMQIHGGYGYLSDFPVERYYRDARVTRIYEGTSHIQKVIIARSLMAG</sequence>
<dbReference type="InterPro" id="IPR013786">
    <property type="entry name" value="AcylCoA_DH/ox_N"/>
</dbReference>
<dbReference type="RefSeq" id="WP_211954713.1">
    <property type="nucleotide sequence ID" value="NZ_CAJPVI010000022.1"/>
</dbReference>
<dbReference type="EMBL" id="CAJPVI010000022">
    <property type="protein sequence ID" value="CAG2150250.1"/>
    <property type="molecule type" value="Genomic_DNA"/>
</dbReference>
<keyword evidence="9" id="KW-1185">Reference proteome</keyword>
<dbReference type="PROSITE" id="PS00073">
    <property type="entry name" value="ACYL_COA_DH_2"/>
    <property type="match status" value="1"/>
</dbReference>
<dbReference type="EC" id="1.3.99.-" evidence="8"/>
<dbReference type="InterPro" id="IPR046373">
    <property type="entry name" value="Acyl-CoA_Oxase/DH_mid-dom_sf"/>
</dbReference>
<accession>A0ABN7Q3G8</accession>
<feature type="domain" description="Acyl-CoA oxidase/dehydrogenase middle" evidence="6">
    <location>
        <begin position="127"/>
        <end position="219"/>
    </location>
</feature>
<keyword evidence="3" id="KW-0285">Flavoprotein</keyword>
<feature type="domain" description="Acyl-CoA dehydrogenase/oxidase C-terminal" evidence="5">
    <location>
        <begin position="238"/>
        <end position="380"/>
    </location>
</feature>
<evidence type="ECO:0000313" key="8">
    <source>
        <dbReference type="EMBL" id="CAG2150250.1"/>
    </source>
</evidence>
<dbReference type="InterPro" id="IPR009075">
    <property type="entry name" value="AcylCo_DH/oxidase_C"/>
</dbReference>
<dbReference type="SUPFAM" id="SSF56645">
    <property type="entry name" value="Acyl-CoA dehydrogenase NM domain-like"/>
    <property type="match status" value="1"/>
</dbReference>
<evidence type="ECO:0000256" key="2">
    <source>
        <dbReference type="ARBA" id="ARBA00009347"/>
    </source>
</evidence>
<dbReference type="InterPro" id="IPR009100">
    <property type="entry name" value="AcylCoA_DH/oxidase_NM_dom_sf"/>
</dbReference>
<reference evidence="8 9" key="1">
    <citation type="submission" date="2021-03" db="EMBL/GenBank/DDBJ databases">
        <authorList>
            <person name="Peeters C."/>
        </authorList>
    </citation>
    <scope>NUCLEOTIDE SEQUENCE [LARGE SCALE GENOMIC DNA]</scope>
    <source>
        <strain evidence="8 9">LMG 26411</strain>
    </source>
</reference>
<protein>
    <submittedName>
        <fullName evidence="8">Acyl-CoA dehydrogenase</fullName>
        <ecNumber evidence="8">1.3.99.-</ecNumber>
    </submittedName>
</protein>
<organism evidence="8 9">
    <name type="scientific">Cupriavidus numazuensis</name>
    <dbReference type="NCBI Taxonomy" id="221992"/>
    <lineage>
        <taxon>Bacteria</taxon>
        <taxon>Pseudomonadati</taxon>
        <taxon>Pseudomonadota</taxon>
        <taxon>Betaproteobacteria</taxon>
        <taxon>Burkholderiales</taxon>
        <taxon>Burkholderiaceae</taxon>
        <taxon>Cupriavidus</taxon>
    </lineage>
</organism>
<evidence type="ECO:0000256" key="1">
    <source>
        <dbReference type="ARBA" id="ARBA00001974"/>
    </source>
</evidence>
<dbReference type="Pfam" id="PF02770">
    <property type="entry name" value="Acyl-CoA_dh_M"/>
    <property type="match status" value="1"/>
</dbReference>
<dbReference type="InterPro" id="IPR006089">
    <property type="entry name" value="Acyl-CoA_DH_CS"/>
</dbReference>
<dbReference type="InterPro" id="IPR037069">
    <property type="entry name" value="AcylCoA_DH/ox_N_sf"/>
</dbReference>
<dbReference type="Pfam" id="PF02771">
    <property type="entry name" value="Acyl-CoA_dh_N"/>
    <property type="match status" value="1"/>
</dbReference>
<comment type="cofactor">
    <cofactor evidence="1">
        <name>FAD</name>
        <dbReference type="ChEBI" id="CHEBI:57692"/>
    </cofactor>
</comment>
<evidence type="ECO:0000256" key="4">
    <source>
        <dbReference type="ARBA" id="ARBA00022827"/>
    </source>
</evidence>
<dbReference type="PANTHER" id="PTHR43884">
    <property type="entry name" value="ACYL-COA DEHYDROGENASE"/>
    <property type="match status" value="1"/>
</dbReference>
<dbReference type="Gene3D" id="2.40.110.10">
    <property type="entry name" value="Butyryl-CoA Dehydrogenase, subunit A, domain 2"/>
    <property type="match status" value="1"/>
</dbReference>
<comment type="similarity">
    <text evidence="2">Belongs to the acyl-CoA dehydrogenase family.</text>
</comment>
<dbReference type="Gene3D" id="1.20.140.10">
    <property type="entry name" value="Butyryl-CoA Dehydrogenase, subunit A, domain 3"/>
    <property type="match status" value="1"/>
</dbReference>
<evidence type="ECO:0000259" key="5">
    <source>
        <dbReference type="Pfam" id="PF00441"/>
    </source>
</evidence>
<proteinExistence type="inferred from homology"/>